<keyword evidence="2" id="KW-0560">Oxidoreductase</keyword>
<proteinExistence type="inferred from homology"/>
<organism evidence="3 4">
    <name type="scientific">Meloidogyne floridensis</name>
    <dbReference type="NCBI Taxonomy" id="298350"/>
    <lineage>
        <taxon>Eukaryota</taxon>
        <taxon>Metazoa</taxon>
        <taxon>Ecdysozoa</taxon>
        <taxon>Nematoda</taxon>
        <taxon>Chromadorea</taxon>
        <taxon>Rhabditida</taxon>
        <taxon>Tylenchina</taxon>
        <taxon>Tylenchomorpha</taxon>
        <taxon>Tylenchoidea</taxon>
        <taxon>Meloidogynidae</taxon>
        <taxon>Meloidogyninae</taxon>
        <taxon>Meloidogyne</taxon>
    </lineage>
</organism>
<dbReference type="InterPro" id="IPR001128">
    <property type="entry name" value="Cyt_P450"/>
</dbReference>
<evidence type="ECO:0000256" key="2">
    <source>
        <dbReference type="ARBA" id="ARBA00023033"/>
    </source>
</evidence>
<evidence type="ECO:0000256" key="1">
    <source>
        <dbReference type="ARBA" id="ARBA00010617"/>
    </source>
</evidence>
<dbReference type="InterPro" id="IPR036396">
    <property type="entry name" value="Cyt_P450_sf"/>
</dbReference>
<evidence type="ECO:0000313" key="3">
    <source>
        <dbReference type="Proteomes" id="UP000887560"/>
    </source>
</evidence>
<dbReference type="Pfam" id="PF00067">
    <property type="entry name" value="p450"/>
    <property type="match status" value="1"/>
</dbReference>
<keyword evidence="2" id="KW-0503">Monooxygenase</keyword>
<protein>
    <submittedName>
        <fullName evidence="4">Uncharacterized protein</fullName>
    </submittedName>
</protein>
<sequence>MYLQLAVKDDYGGVLRTEGDPWKVVRRFGLQSMRNLGVGRAGLEKHLLEDMERFIEQIKEEISENGGYNVNLQSKIERLAGTTVNRVTFGYPFDDVNILSFFASN</sequence>
<dbReference type="GO" id="GO:0020037">
    <property type="term" value="F:heme binding"/>
    <property type="evidence" value="ECO:0007669"/>
    <property type="project" value="InterPro"/>
</dbReference>
<dbReference type="WBParaSite" id="scf7180000417430.g1262">
    <property type="protein sequence ID" value="scf7180000417430.g1262"/>
    <property type="gene ID" value="scf7180000417430.g1262"/>
</dbReference>
<dbReference type="GO" id="GO:0005506">
    <property type="term" value="F:iron ion binding"/>
    <property type="evidence" value="ECO:0007669"/>
    <property type="project" value="InterPro"/>
</dbReference>
<reference evidence="4" key="1">
    <citation type="submission" date="2022-11" db="UniProtKB">
        <authorList>
            <consortium name="WormBaseParasite"/>
        </authorList>
    </citation>
    <scope>IDENTIFICATION</scope>
</reference>
<dbReference type="GO" id="GO:0004497">
    <property type="term" value="F:monooxygenase activity"/>
    <property type="evidence" value="ECO:0007669"/>
    <property type="project" value="UniProtKB-KW"/>
</dbReference>
<comment type="similarity">
    <text evidence="1">Belongs to the cytochrome P450 family.</text>
</comment>
<name>A0A915NJH0_9BILA</name>
<dbReference type="GO" id="GO:0016705">
    <property type="term" value="F:oxidoreductase activity, acting on paired donors, with incorporation or reduction of molecular oxygen"/>
    <property type="evidence" value="ECO:0007669"/>
    <property type="project" value="InterPro"/>
</dbReference>
<dbReference type="Proteomes" id="UP000887560">
    <property type="component" value="Unplaced"/>
</dbReference>
<evidence type="ECO:0000313" key="4">
    <source>
        <dbReference type="WBParaSite" id="scf7180000417430.g1262"/>
    </source>
</evidence>
<dbReference type="SUPFAM" id="SSF48264">
    <property type="entry name" value="Cytochrome P450"/>
    <property type="match status" value="1"/>
</dbReference>
<dbReference type="AlphaFoldDB" id="A0A915NJH0"/>
<accession>A0A915NJH0</accession>
<keyword evidence="3" id="KW-1185">Reference proteome</keyword>
<dbReference type="Gene3D" id="1.10.630.10">
    <property type="entry name" value="Cytochrome P450"/>
    <property type="match status" value="1"/>
</dbReference>